<keyword evidence="5" id="KW-1185">Reference proteome</keyword>
<feature type="region of interest" description="Disordered" evidence="2">
    <location>
        <begin position="1"/>
        <end position="30"/>
    </location>
</feature>
<evidence type="ECO:0000313" key="4">
    <source>
        <dbReference type="EMBL" id="MDA0181721.1"/>
    </source>
</evidence>
<dbReference type="RefSeq" id="WP_270026069.1">
    <property type="nucleotide sequence ID" value="NZ_JAPDDP010000025.1"/>
</dbReference>
<feature type="compositionally biased region" description="Polar residues" evidence="2">
    <location>
        <begin position="8"/>
        <end position="19"/>
    </location>
</feature>
<sequence>MAIAAPRPQQTEAPTQETGTLPRLEEQERRRVSLTLPRIAPGRYLAMEDGEDILLFLLAMDNMHIGRSPGADIVLDDSSVSRRHALVTKRGEGTVILDDRSLNGVQVNGVRVSEAELKDGDVVLVGHVTLRYIERS</sequence>
<proteinExistence type="predicted"/>
<dbReference type="Gene3D" id="2.60.200.20">
    <property type="match status" value="1"/>
</dbReference>
<dbReference type="InterPro" id="IPR050923">
    <property type="entry name" value="Cell_Proc_Reg/RNA_Proc"/>
</dbReference>
<dbReference type="InterPro" id="IPR008984">
    <property type="entry name" value="SMAD_FHA_dom_sf"/>
</dbReference>
<dbReference type="SMART" id="SM00240">
    <property type="entry name" value="FHA"/>
    <property type="match status" value="1"/>
</dbReference>
<keyword evidence="1" id="KW-0597">Phosphoprotein</keyword>
<name>A0A9X3NCY2_9ACTN</name>
<feature type="domain" description="FHA" evidence="3">
    <location>
        <begin position="63"/>
        <end position="112"/>
    </location>
</feature>
<organism evidence="4 5">
    <name type="scientific">Solirubrobacter phytolaccae</name>
    <dbReference type="NCBI Taxonomy" id="1404360"/>
    <lineage>
        <taxon>Bacteria</taxon>
        <taxon>Bacillati</taxon>
        <taxon>Actinomycetota</taxon>
        <taxon>Thermoleophilia</taxon>
        <taxon>Solirubrobacterales</taxon>
        <taxon>Solirubrobacteraceae</taxon>
        <taxon>Solirubrobacter</taxon>
    </lineage>
</organism>
<dbReference type="CDD" id="cd00060">
    <property type="entry name" value="FHA"/>
    <property type="match status" value="1"/>
</dbReference>
<dbReference type="AlphaFoldDB" id="A0A9X3NCY2"/>
<dbReference type="PANTHER" id="PTHR23308">
    <property type="entry name" value="NUCLEAR INHIBITOR OF PROTEIN PHOSPHATASE-1"/>
    <property type="match status" value="1"/>
</dbReference>
<evidence type="ECO:0000256" key="1">
    <source>
        <dbReference type="ARBA" id="ARBA00022553"/>
    </source>
</evidence>
<reference evidence="4" key="1">
    <citation type="submission" date="2022-10" db="EMBL/GenBank/DDBJ databases">
        <title>The WGS of Solirubrobacter phytolaccae KCTC 29190.</title>
        <authorList>
            <person name="Jiang Z."/>
        </authorList>
    </citation>
    <scope>NUCLEOTIDE SEQUENCE</scope>
    <source>
        <strain evidence="4">KCTC 29190</strain>
    </source>
</reference>
<evidence type="ECO:0000256" key="2">
    <source>
        <dbReference type="SAM" id="MobiDB-lite"/>
    </source>
</evidence>
<dbReference type="Pfam" id="PF00498">
    <property type="entry name" value="FHA"/>
    <property type="match status" value="1"/>
</dbReference>
<gene>
    <name evidence="4" type="ORF">OJ997_15560</name>
</gene>
<comment type="caution">
    <text evidence="4">The sequence shown here is derived from an EMBL/GenBank/DDBJ whole genome shotgun (WGS) entry which is preliminary data.</text>
</comment>
<evidence type="ECO:0000313" key="5">
    <source>
        <dbReference type="Proteomes" id="UP001147653"/>
    </source>
</evidence>
<dbReference type="EMBL" id="JAPDDP010000025">
    <property type="protein sequence ID" value="MDA0181721.1"/>
    <property type="molecule type" value="Genomic_DNA"/>
</dbReference>
<dbReference type="InterPro" id="IPR000253">
    <property type="entry name" value="FHA_dom"/>
</dbReference>
<protein>
    <submittedName>
        <fullName evidence="4">FHA domain-containing protein</fullName>
    </submittedName>
</protein>
<dbReference type="Proteomes" id="UP001147653">
    <property type="component" value="Unassembled WGS sequence"/>
</dbReference>
<dbReference type="SUPFAM" id="SSF49879">
    <property type="entry name" value="SMAD/FHA domain"/>
    <property type="match status" value="1"/>
</dbReference>
<dbReference type="PROSITE" id="PS50006">
    <property type="entry name" value="FHA_DOMAIN"/>
    <property type="match status" value="1"/>
</dbReference>
<accession>A0A9X3NCY2</accession>
<evidence type="ECO:0000259" key="3">
    <source>
        <dbReference type="PROSITE" id="PS50006"/>
    </source>
</evidence>